<dbReference type="EMBL" id="MLFU01000309">
    <property type="protein sequence ID" value="KAK1466174.1"/>
    <property type="molecule type" value="Genomic_DNA"/>
</dbReference>
<feature type="region of interest" description="Disordered" evidence="2">
    <location>
        <begin position="269"/>
        <end position="338"/>
    </location>
</feature>
<feature type="domain" description="C2H2-type" evidence="3">
    <location>
        <begin position="244"/>
        <end position="271"/>
    </location>
</feature>
<dbReference type="Gene3D" id="3.30.160.60">
    <property type="entry name" value="Classic Zinc Finger"/>
    <property type="match status" value="1"/>
</dbReference>
<feature type="compositionally biased region" description="Basic and acidic residues" evidence="2">
    <location>
        <begin position="413"/>
        <end position="425"/>
    </location>
</feature>
<reference evidence="4 5" key="1">
    <citation type="submission" date="2016-10" db="EMBL/GenBank/DDBJ databases">
        <title>The genome sequence of Colletotrichum fioriniae PJ7.</title>
        <authorList>
            <person name="Baroncelli R."/>
        </authorList>
    </citation>
    <scope>NUCLEOTIDE SEQUENCE [LARGE SCALE GENOMIC DNA]</scope>
    <source>
        <strain evidence="4 5">Tom-12</strain>
    </source>
</reference>
<protein>
    <recommendedName>
        <fullName evidence="3">C2H2-type domain-containing protein</fullName>
    </recommendedName>
</protein>
<dbReference type="GeneID" id="85417252"/>
<sequence length="425" mass="46136">MATNQTWLVATIRYSSTPAPTDEVYGIRPFSFSCAALLFQLTDLGSLPAAFSHFASSYPSKQLFAVSRDSAALEAADICRPGADVRHQPSHVSHSSDSQCTELPGQHIVLSASTAAAPRVLPPVGWYSHSVQAYRASFMRLQPTMASSSRWLTAPGPTSGHGLPAMRPVAVDSITPQPDENSSDGRGGVVSNGIDEAERPTHAVGSQGRWSLLCSASRCAAVNTSRTYNAKSIFDLIKNVGGKFPCPHCNKVYKRKSNLKLHLLRPLSQNHGLNHSNGPDIMPADGTVQSDGMMPVPDRSSNHTHHRRQSSPSLRPDKLDDGGHHDGRHSTDSAIDTSGQVCKMQKYDMPPVQYEMVSKDGPDVDQQSGLDEIQFCHTSVQQAHETRIQLPPVGATADKENISGDGEGFEETFGTHEQMHKERQR</sequence>
<comment type="caution">
    <text evidence="4">The sequence shown here is derived from an EMBL/GenBank/DDBJ whole genome shotgun (WGS) entry which is preliminary data.</text>
</comment>
<dbReference type="PROSITE" id="PS50157">
    <property type="entry name" value="ZINC_FINGER_C2H2_2"/>
    <property type="match status" value="1"/>
</dbReference>
<evidence type="ECO:0000256" key="2">
    <source>
        <dbReference type="SAM" id="MobiDB-lite"/>
    </source>
</evidence>
<keyword evidence="1" id="KW-0862">Zinc</keyword>
<feature type="region of interest" description="Disordered" evidence="2">
    <location>
        <begin position="172"/>
        <end position="202"/>
    </location>
</feature>
<gene>
    <name evidence="4" type="ORF">CTAM01_17022</name>
</gene>
<name>A0ABQ9QGU5_9PEZI</name>
<evidence type="ECO:0000313" key="5">
    <source>
        <dbReference type="Proteomes" id="UP001227543"/>
    </source>
</evidence>
<dbReference type="Proteomes" id="UP001227543">
    <property type="component" value="Unassembled WGS sequence"/>
</dbReference>
<feature type="region of interest" description="Disordered" evidence="2">
    <location>
        <begin position="396"/>
        <end position="425"/>
    </location>
</feature>
<evidence type="ECO:0000313" key="4">
    <source>
        <dbReference type="EMBL" id="KAK1466174.1"/>
    </source>
</evidence>
<dbReference type="RefSeq" id="XP_060372407.1">
    <property type="nucleotide sequence ID" value="XM_060533014.1"/>
</dbReference>
<evidence type="ECO:0000256" key="1">
    <source>
        <dbReference type="PROSITE-ProRule" id="PRU00042"/>
    </source>
</evidence>
<organism evidence="4 5">
    <name type="scientific">Colletotrichum tamarilloi</name>
    <dbReference type="NCBI Taxonomy" id="1209934"/>
    <lineage>
        <taxon>Eukaryota</taxon>
        <taxon>Fungi</taxon>
        <taxon>Dikarya</taxon>
        <taxon>Ascomycota</taxon>
        <taxon>Pezizomycotina</taxon>
        <taxon>Sordariomycetes</taxon>
        <taxon>Hypocreomycetidae</taxon>
        <taxon>Glomerellales</taxon>
        <taxon>Glomerellaceae</taxon>
        <taxon>Colletotrichum</taxon>
        <taxon>Colletotrichum acutatum species complex</taxon>
    </lineage>
</organism>
<feature type="compositionally biased region" description="Basic and acidic residues" evidence="2">
    <location>
        <begin position="315"/>
        <end position="331"/>
    </location>
</feature>
<dbReference type="InterPro" id="IPR013087">
    <property type="entry name" value="Znf_C2H2_type"/>
</dbReference>
<keyword evidence="1" id="KW-0863">Zinc-finger</keyword>
<keyword evidence="1" id="KW-0479">Metal-binding</keyword>
<dbReference type="Pfam" id="PF00096">
    <property type="entry name" value="zf-C2H2"/>
    <property type="match status" value="1"/>
</dbReference>
<evidence type="ECO:0000259" key="3">
    <source>
        <dbReference type="PROSITE" id="PS50157"/>
    </source>
</evidence>
<keyword evidence="5" id="KW-1185">Reference proteome</keyword>
<proteinExistence type="predicted"/>
<accession>A0ABQ9QGU5</accession>